<dbReference type="Proteomes" id="UP000267821">
    <property type="component" value="Unassembled WGS sequence"/>
</dbReference>
<organism evidence="1 2">
    <name type="scientific">Terfezia boudieri ATCC MYA-4762</name>
    <dbReference type="NCBI Taxonomy" id="1051890"/>
    <lineage>
        <taxon>Eukaryota</taxon>
        <taxon>Fungi</taxon>
        <taxon>Dikarya</taxon>
        <taxon>Ascomycota</taxon>
        <taxon>Pezizomycotina</taxon>
        <taxon>Pezizomycetes</taxon>
        <taxon>Pezizales</taxon>
        <taxon>Pezizaceae</taxon>
        <taxon>Terfezia</taxon>
    </lineage>
</organism>
<keyword evidence="2" id="KW-1185">Reference proteome</keyword>
<proteinExistence type="predicted"/>
<dbReference type="InParanoid" id="A0A3N4L5Q8"/>
<name>A0A3N4L5Q8_9PEZI</name>
<dbReference type="EMBL" id="ML121656">
    <property type="protein sequence ID" value="RPB18244.1"/>
    <property type="molecule type" value="Genomic_DNA"/>
</dbReference>
<dbReference type="AlphaFoldDB" id="A0A3N4L5Q8"/>
<gene>
    <name evidence="1" type="ORF">L211DRAFT_843856</name>
</gene>
<protein>
    <submittedName>
        <fullName evidence="1">Uncharacterized protein</fullName>
    </submittedName>
</protein>
<accession>A0A3N4L5Q8</accession>
<evidence type="ECO:0000313" key="1">
    <source>
        <dbReference type="EMBL" id="RPB18244.1"/>
    </source>
</evidence>
<evidence type="ECO:0000313" key="2">
    <source>
        <dbReference type="Proteomes" id="UP000267821"/>
    </source>
</evidence>
<reference evidence="1 2" key="1">
    <citation type="journal article" date="2018" name="Nat. Ecol. Evol.">
        <title>Pezizomycetes genomes reveal the molecular basis of ectomycorrhizal truffle lifestyle.</title>
        <authorList>
            <person name="Murat C."/>
            <person name="Payen T."/>
            <person name="Noel B."/>
            <person name="Kuo A."/>
            <person name="Morin E."/>
            <person name="Chen J."/>
            <person name="Kohler A."/>
            <person name="Krizsan K."/>
            <person name="Balestrini R."/>
            <person name="Da Silva C."/>
            <person name="Montanini B."/>
            <person name="Hainaut M."/>
            <person name="Levati E."/>
            <person name="Barry K.W."/>
            <person name="Belfiori B."/>
            <person name="Cichocki N."/>
            <person name="Clum A."/>
            <person name="Dockter R.B."/>
            <person name="Fauchery L."/>
            <person name="Guy J."/>
            <person name="Iotti M."/>
            <person name="Le Tacon F."/>
            <person name="Lindquist E.A."/>
            <person name="Lipzen A."/>
            <person name="Malagnac F."/>
            <person name="Mello A."/>
            <person name="Molinier V."/>
            <person name="Miyauchi S."/>
            <person name="Poulain J."/>
            <person name="Riccioni C."/>
            <person name="Rubini A."/>
            <person name="Sitrit Y."/>
            <person name="Splivallo R."/>
            <person name="Traeger S."/>
            <person name="Wang M."/>
            <person name="Zifcakova L."/>
            <person name="Wipf D."/>
            <person name="Zambonelli A."/>
            <person name="Paolocci F."/>
            <person name="Nowrousian M."/>
            <person name="Ottonello S."/>
            <person name="Baldrian P."/>
            <person name="Spatafora J.W."/>
            <person name="Henrissat B."/>
            <person name="Nagy L.G."/>
            <person name="Aury J.M."/>
            <person name="Wincker P."/>
            <person name="Grigoriev I.V."/>
            <person name="Bonfante P."/>
            <person name="Martin F.M."/>
        </authorList>
    </citation>
    <scope>NUCLEOTIDE SEQUENCE [LARGE SCALE GENOMIC DNA]</scope>
    <source>
        <strain evidence="1 2">ATCC MYA-4762</strain>
    </source>
</reference>
<sequence>MFLDLGQVEVHTYREQHRLRFPNMTITSAGIVGWLTRHRALCLSYSLVCLGDGPTSSATLIILGISVILWCA</sequence>